<evidence type="ECO:0000256" key="4">
    <source>
        <dbReference type="ARBA" id="ARBA00022884"/>
    </source>
</evidence>
<keyword evidence="9" id="KW-1185">Reference proteome</keyword>
<organism evidence="8 9">
    <name type="scientific">Hesseltinella vesiculosa</name>
    <dbReference type="NCBI Taxonomy" id="101127"/>
    <lineage>
        <taxon>Eukaryota</taxon>
        <taxon>Fungi</taxon>
        <taxon>Fungi incertae sedis</taxon>
        <taxon>Mucoromycota</taxon>
        <taxon>Mucoromycotina</taxon>
        <taxon>Mucoromycetes</taxon>
        <taxon>Mucorales</taxon>
        <taxon>Cunninghamellaceae</taxon>
        <taxon>Hesseltinella</taxon>
    </lineage>
</organism>
<dbReference type="CDD" id="cd02440">
    <property type="entry name" value="AdoMet_MTases"/>
    <property type="match status" value="1"/>
</dbReference>
<dbReference type="PANTHER" id="PTHR22807">
    <property type="entry name" value="NOP2 YEAST -RELATED NOL1/NOP2/FMU SUN DOMAIN-CONTAINING"/>
    <property type="match status" value="1"/>
</dbReference>
<accession>A0A1X2GM70</accession>
<evidence type="ECO:0000256" key="5">
    <source>
        <dbReference type="PROSITE-ProRule" id="PRU01023"/>
    </source>
</evidence>
<feature type="binding site" evidence="5">
    <location>
        <position position="166"/>
    </location>
    <ligand>
        <name>S-adenosyl-L-methionine</name>
        <dbReference type="ChEBI" id="CHEBI:59789"/>
    </ligand>
</feature>
<dbReference type="PRINTS" id="PR02008">
    <property type="entry name" value="RCMTFAMILY"/>
</dbReference>
<proteinExistence type="inferred from homology"/>
<dbReference type="PROSITE" id="PS51686">
    <property type="entry name" value="SAM_MT_RSMB_NOP"/>
    <property type="match status" value="1"/>
</dbReference>
<evidence type="ECO:0000313" key="9">
    <source>
        <dbReference type="Proteomes" id="UP000242146"/>
    </source>
</evidence>
<feature type="compositionally biased region" description="Basic and acidic residues" evidence="6">
    <location>
        <begin position="213"/>
        <end position="230"/>
    </location>
</feature>
<evidence type="ECO:0000256" key="6">
    <source>
        <dbReference type="SAM" id="MobiDB-lite"/>
    </source>
</evidence>
<protein>
    <submittedName>
        <fullName evidence="8">S-adenosyl-L-methionine-dependent methyltransferase</fullName>
    </submittedName>
</protein>
<keyword evidence="3 5" id="KW-0949">S-adenosyl-L-methionine</keyword>
<dbReference type="PRINTS" id="PR02010">
    <property type="entry name" value="RCMT9"/>
</dbReference>
<evidence type="ECO:0000259" key="7">
    <source>
        <dbReference type="PROSITE" id="PS51686"/>
    </source>
</evidence>
<feature type="domain" description="SAM-dependent MTase RsmB/NOP-type" evidence="7">
    <location>
        <begin position="46"/>
        <end position="411"/>
    </location>
</feature>
<keyword evidence="4 5" id="KW-0694">RNA-binding</keyword>
<dbReference type="OrthoDB" id="6093671at2759"/>
<dbReference type="PANTHER" id="PTHR22807:SF16">
    <property type="entry name" value="SAM-DEPENDENT MTASE RSMB_NOP-TYPE DOMAIN-CONTAINING PROTEIN"/>
    <property type="match status" value="1"/>
</dbReference>
<dbReference type="InterPro" id="IPR023269">
    <property type="entry name" value="RCMT_subfamily_9"/>
</dbReference>
<evidence type="ECO:0000256" key="3">
    <source>
        <dbReference type="ARBA" id="ARBA00022691"/>
    </source>
</evidence>
<sequence length="413" mass="46169">MAINDDDNLQELEGLADQLDDKSPSFDINQLPKSFQTFLKDNAIDPQIYSIVRLPRYIRWNTHIPEPQLPTLAQLKQQLHTDDVWQVPGLTGFFGIGPTSTRLVDIPAYKDKKVFGIDLSSAVAVEALEIDKDDHLLDVCCAPGAKLCMMANLLGHQGTGTATGVDIAAHRLATCRSLIRKYKIGQRIRLYEADATTFSLTAPLRLGAKTLSKKGDSPPADDHSDSRNTDDQPPPAKKPKTEQAVQKPFWASRLLRTSGNDPVRLYDKVLVDAECTHDGSISHILKYEKWGWDAFESNFMDTHRLNTICELQRNLMKQGWAMLRTGGIMVYSTCSLTIKQNEENVAWFLTEHPEAHLEPVPLSSQLGIRLAEIKKVQTTGAIQDLMNQHCVRFDPLLSNTSGFFLAKFTKSAK</sequence>
<dbReference type="STRING" id="101127.A0A1X2GM70"/>
<feature type="active site" description="Nucleophile" evidence="5">
    <location>
        <position position="334"/>
    </location>
</feature>
<feature type="binding site" evidence="5">
    <location>
        <position position="194"/>
    </location>
    <ligand>
        <name>S-adenosyl-L-methionine</name>
        <dbReference type="ChEBI" id="CHEBI:59789"/>
    </ligand>
</feature>
<dbReference type="EMBL" id="MCGT01000009">
    <property type="protein sequence ID" value="ORX57001.1"/>
    <property type="molecule type" value="Genomic_DNA"/>
</dbReference>
<dbReference type="InterPro" id="IPR029063">
    <property type="entry name" value="SAM-dependent_MTases_sf"/>
</dbReference>
<keyword evidence="2 5" id="KW-0808">Transferase</keyword>
<comment type="caution">
    <text evidence="5">Lacks conserved residue(s) required for the propagation of feature annotation.</text>
</comment>
<comment type="caution">
    <text evidence="8">The sequence shown here is derived from an EMBL/GenBank/DDBJ whole genome shotgun (WGS) entry which is preliminary data.</text>
</comment>
<dbReference type="InterPro" id="IPR049560">
    <property type="entry name" value="MeTrfase_RsmB-F_NOP2_cat"/>
</dbReference>
<dbReference type="InterPro" id="IPR001678">
    <property type="entry name" value="MeTrfase_RsmB-F_NOP2_dom"/>
</dbReference>
<dbReference type="SUPFAM" id="SSF53335">
    <property type="entry name" value="S-adenosyl-L-methionine-dependent methyltransferases"/>
    <property type="match status" value="1"/>
</dbReference>
<feature type="region of interest" description="Disordered" evidence="6">
    <location>
        <begin position="209"/>
        <end position="245"/>
    </location>
</feature>
<dbReference type="InterPro" id="IPR023267">
    <property type="entry name" value="RCMT"/>
</dbReference>
<dbReference type="AlphaFoldDB" id="A0A1X2GM70"/>
<evidence type="ECO:0000256" key="2">
    <source>
        <dbReference type="ARBA" id="ARBA00022679"/>
    </source>
</evidence>
<dbReference type="GO" id="GO:0003723">
    <property type="term" value="F:RNA binding"/>
    <property type="evidence" value="ECO:0007669"/>
    <property type="project" value="UniProtKB-UniRule"/>
</dbReference>
<reference evidence="8 9" key="1">
    <citation type="submission" date="2016-07" db="EMBL/GenBank/DDBJ databases">
        <title>Pervasive Adenine N6-methylation of Active Genes in Fungi.</title>
        <authorList>
            <consortium name="DOE Joint Genome Institute"/>
            <person name="Mondo S.J."/>
            <person name="Dannebaum R.O."/>
            <person name="Kuo R.C."/>
            <person name="Labutti K."/>
            <person name="Haridas S."/>
            <person name="Kuo A."/>
            <person name="Salamov A."/>
            <person name="Ahrendt S.R."/>
            <person name="Lipzen A."/>
            <person name="Sullivan W."/>
            <person name="Andreopoulos W.B."/>
            <person name="Clum A."/>
            <person name="Lindquist E."/>
            <person name="Daum C."/>
            <person name="Ramamoorthy G.K."/>
            <person name="Gryganskyi A."/>
            <person name="Culley D."/>
            <person name="Magnuson J.K."/>
            <person name="James T.Y."/>
            <person name="O'Malley M.A."/>
            <person name="Stajich J.E."/>
            <person name="Spatafora J.W."/>
            <person name="Visel A."/>
            <person name="Grigoriev I.V."/>
        </authorList>
    </citation>
    <scope>NUCLEOTIDE SEQUENCE [LARGE SCALE GENOMIC DNA]</scope>
    <source>
        <strain evidence="8 9">NRRL 3301</strain>
    </source>
</reference>
<name>A0A1X2GM70_9FUNG</name>
<comment type="similarity">
    <text evidence="5">Belongs to the class I-like SAM-binding methyltransferase superfamily. RsmB/NOP family.</text>
</comment>
<evidence type="ECO:0000256" key="1">
    <source>
        <dbReference type="ARBA" id="ARBA00022603"/>
    </source>
</evidence>
<dbReference type="GO" id="GO:0001510">
    <property type="term" value="P:RNA methylation"/>
    <property type="evidence" value="ECO:0007669"/>
    <property type="project" value="InterPro"/>
</dbReference>
<dbReference type="GO" id="GO:0008173">
    <property type="term" value="F:RNA methyltransferase activity"/>
    <property type="evidence" value="ECO:0007669"/>
    <property type="project" value="InterPro"/>
</dbReference>
<dbReference type="Proteomes" id="UP000242146">
    <property type="component" value="Unassembled WGS sequence"/>
</dbReference>
<dbReference type="Gene3D" id="3.40.50.150">
    <property type="entry name" value="Vaccinia Virus protein VP39"/>
    <property type="match status" value="1"/>
</dbReference>
<keyword evidence="1 5" id="KW-0489">Methyltransferase</keyword>
<gene>
    <name evidence="8" type="ORF">DM01DRAFT_1334554</name>
</gene>
<dbReference type="Pfam" id="PF01189">
    <property type="entry name" value="Methyltr_RsmB-F"/>
    <property type="match status" value="2"/>
</dbReference>
<feature type="binding site" evidence="5">
    <location>
        <position position="272"/>
    </location>
    <ligand>
        <name>S-adenosyl-L-methionine</name>
        <dbReference type="ChEBI" id="CHEBI:59789"/>
    </ligand>
</feature>
<evidence type="ECO:0000313" key="8">
    <source>
        <dbReference type="EMBL" id="ORX57001.1"/>
    </source>
</evidence>